<evidence type="ECO:0000259" key="1">
    <source>
        <dbReference type="Pfam" id="PF08237"/>
    </source>
</evidence>
<sequence>MIVGASSISTPGQGYADAAVNLFLQGFTGNTQIISTPEGLYPFLGPFGETFDLSVAQGATTLVDAINDRINSTDLPAVSPENPVVVFGYSQGADVETSAMQALAHQAVPVPSGDVHFVMIGDPANPDGGLLERMNLPGDPMMTISSLGLTFSGATPDDLYPTDIYTNEYDLFADFPKYPIDFLSDLNAVMGILEHGTYLGLTPDQVSDAIQLPTTGGMTDYFMMPAQTLPLLAPLQLIPFIGNPLVDLLQPDLSVLVNLGYGNTLDGTYEDTAAGTVLGGWDGGDANVGTPLGFLPDTSVLEQIPQALFGGLEKGVTDAFNDLITPSNYVYALPSWADEVIKAGEAIIPGTTFSILSPVPTTLNDLFGTFPPHTGVPPLDVATALLLTLPQLDYHEFTYELANGNLLDAIGIPIAADLGILPLALVGAVL</sequence>
<feature type="domain" description="PE-PPE" evidence="1">
    <location>
        <begin position="30"/>
        <end position="261"/>
    </location>
</feature>
<proteinExistence type="predicted"/>
<dbReference type="Gene3D" id="3.40.50.1820">
    <property type="entry name" value="alpha/beta hydrolase"/>
    <property type="match status" value="1"/>
</dbReference>
<organism evidence="2 3">
    <name type="scientific">Mycolicibacter acidiphilus</name>
    <dbReference type="NCBI Taxonomy" id="2835306"/>
    <lineage>
        <taxon>Bacteria</taxon>
        <taxon>Bacillati</taxon>
        <taxon>Actinomycetota</taxon>
        <taxon>Actinomycetes</taxon>
        <taxon>Mycobacteriales</taxon>
        <taxon>Mycobacteriaceae</taxon>
        <taxon>Mycolicibacter</taxon>
    </lineage>
</organism>
<evidence type="ECO:0000313" key="2">
    <source>
        <dbReference type="EMBL" id="MBS9533675.1"/>
    </source>
</evidence>
<protein>
    <submittedName>
        <fullName evidence="2">PE-PPE domain-containing protein</fullName>
    </submittedName>
</protein>
<comment type="caution">
    <text evidence="2">The sequence shown here is derived from an EMBL/GenBank/DDBJ whole genome shotgun (WGS) entry which is preliminary data.</text>
</comment>
<name>A0ABS5RHC3_9MYCO</name>
<evidence type="ECO:0000313" key="3">
    <source>
        <dbReference type="Proteomes" id="UP001519535"/>
    </source>
</evidence>
<dbReference type="Pfam" id="PF08237">
    <property type="entry name" value="PE-PPE"/>
    <property type="match status" value="1"/>
</dbReference>
<accession>A0ABS5RHC3</accession>
<dbReference type="InterPro" id="IPR013228">
    <property type="entry name" value="PE-PPE_C"/>
</dbReference>
<keyword evidence="3" id="KW-1185">Reference proteome</keyword>
<dbReference type="Proteomes" id="UP001519535">
    <property type="component" value="Unassembled WGS sequence"/>
</dbReference>
<dbReference type="SUPFAM" id="SSF53474">
    <property type="entry name" value="alpha/beta-Hydrolases"/>
    <property type="match status" value="1"/>
</dbReference>
<reference evidence="2 3" key="1">
    <citation type="submission" date="2021-05" db="EMBL/GenBank/DDBJ databases">
        <title>Mycobacterium acidophilum sp. nov., an extremely acid-tolerant member of the genus Mycobacterium.</title>
        <authorList>
            <person name="Xia J."/>
        </authorList>
    </citation>
    <scope>NUCLEOTIDE SEQUENCE [LARGE SCALE GENOMIC DNA]</scope>
    <source>
        <strain evidence="2 3">M1</strain>
    </source>
</reference>
<gene>
    <name evidence="2" type="ORF">KIH27_08765</name>
</gene>
<dbReference type="RefSeq" id="WP_214092550.1">
    <property type="nucleotide sequence ID" value="NZ_JAHCLR010000013.1"/>
</dbReference>
<dbReference type="EMBL" id="JAHCLR010000013">
    <property type="protein sequence ID" value="MBS9533675.1"/>
    <property type="molecule type" value="Genomic_DNA"/>
</dbReference>
<dbReference type="InterPro" id="IPR029058">
    <property type="entry name" value="AB_hydrolase_fold"/>
</dbReference>